<sequence length="300" mass="33266">MISVIIPHLNQPEALATGLAALAAQERVSRPFEIIVVDNGSHAMPEEICARYDNVTLLHQPVPGPGPARNLGATQAKGDILAFIDADCVAAPGWLAAIEDHFESAPDDALIGGDVRILQRNPQRPTMIEAYESVFAFRMKKYIEERGFTGGGNLAVRTWVFRKVGDFLGINIAEDTEWGLRASSMGYRVRYEPTMVVYHPARRNFAELATKWDRHIAHDLDEIKRGVNWRSRWTLRALAVLASPLAEIPRITVSDRLRGVRARGLAMVGVVCIRLYRGTSMLAAAMGNENARTAARWNRS</sequence>
<dbReference type="RefSeq" id="WP_092420070.1">
    <property type="nucleotide sequence ID" value="NZ_FPCK01000001.1"/>
</dbReference>
<gene>
    <name evidence="7" type="ORF">SAMN05216456_0344</name>
</gene>
<evidence type="ECO:0000256" key="3">
    <source>
        <dbReference type="ARBA" id="ARBA00022676"/>
    </source>
</evidence>
<accession>A0A1I7MZ86</accession>
<protein>
    <submittedName>
        <fullName evidence="7">Glycosyl transferase family 2</fullName>
    </submittedName>
</protein>
<proteinExistence type="predicted"/>
<dbReference type="GO" id="GO:0005886">
    <property type="term" value="C:plasma membrane"/>
    <property type="evidence" value="ECO:0007669"/>
    <property type="project" value="UniProtKB-SubCell"/>
</dbReference>
<dbReference type="PANTHER" id="PTHR43646:SF2">
    <property type="entry name" value="GLYCOSYLTRANSFERASE 2-LIKE DOMAIN-CONTAINING PROTEIN"/>
    <property type="match status" value="1"/>
</dbReference>
<dbReference type="OrthoDB" id="6653642at2"/>
<evidence type="ECO:0000256" key="5">
    <source>
        <dbReference type="ARBA" id="ARBA00023136"/>
    </source>
</evidence>
<keyword evidence="3" id="KW-0328">Glycosyltransferase</keyword>
<dbReference type="InterPro" id="IPR029044">
    <property type="entry name" value="Nucleotide-diphossugar_trans"/>
</dbReference>
<evidence type="ECO:0000313" key="8">
    <source>
        <dbReference type="Proteomes" id="UP000199074"/>
    </source>
</evidence>
<organism evidence="7 8">
    <name type="scientific">Devosia crocina</name>
    <dbReference type="NCBI Taxonomy" id="429728"/>
    <lineage>
        <taxon>Bacteria</taxon>
        <taxon>Pseudomonadati</taxon>
        <taxon>Pseudomonadota</taxon>
        <taxon>Alphaproteobacteria</taxon>
        <taxon>Hyphomicrobiales</taxon>
        <taxon>Devosiaceae</taxon>
        <taxon>Devosia</taxon>
    </lineage>
</organism>
<evidence type="ECO:0000256" key="2">
    <source>
        <dbReference type="ARBA" id="ARBA00022475"/>
    </source>
</evidence>
<evidence type="ECO:0000313" key="7">
    <source>
        <dbReference type="EMBL" id="SFV27714.1"/>
    </source>
</evidence>
<feature type="domain" description="Glycosyltransferase 2-like" evidence="6">
    <location>
        <begin position="3"/>
        <end position="154"/>
    </location>
</feature>
<evidence type="ECO:0000256" key="4">
    <source>
        <dbReference type="ARBA" id="ARBA00022679"/>
    </source>
</evidence>
<reference evidence="7 8" key="1">
    <citation type="submission" date="2016-10" db="EMBL/GenBank/DDBJ databases">
        <authorList>
            <person name="de Groot N.N."/>
        </authorList>
    </citation>
    <scope>NUCLEOTIDE SEQUENCE [LARGE SCALE GENOMIC DNA]</scope>
    <source>
        <strain evidence="7 8">IPL20</strain>
    </source>
</reference>
<name>A0A1I7MZ86_9HYPH</name>
<keyword evidence="8" id="KW-1185">Reference proteome</keyword>
<dbReference type="Gene3D" id="3.90.550.10">
    <property type="entry name" value="Spore Coat Polysaccharide Biosynthesis Protein SpsA, Chain A"/>
    <property type="match status" value="1"/>
</dbReference>
<dbReference type="SUPFAM" id="SSF53448">
    <property type="entry name" value="Nucleotide-diphospho-sugar transferases"/>
    <property type="match status" value="1"/>
</dbReference>
<evidence type="ECO:0000259" key="6">
    <source>
        <dbReference type="Pfam" id="PF00535"/>
    </source>
</evidence>
<keyword evidence="4 7" id="KW-0808">Transferase</keyword>
<dbReference type="STRING" id="429728.SAMN05216456_0344"/>
<evidence type="ECO:0000256" key="1">
    <source>
        <dbReference type="ARBA" id="ARBA00004236"/>
    </source>
</evidence>
<keyword evidence="5" id="KW-0472">Membrane</keyword>
<dbReference type="Pfam" id="PF00535">
    <property type="entry name" value="Glycos_transf_2"/>
    <property type="match status" value="1"/>
</dbReference>
<dbReference type="InterPro" id="IPR001173">
    <property type="entry name" value="Glyco_trans_2-like"/>
</dbReference>
<keyword evidence="2" id="KW-1003">Cell membrane</keyword>
<dbReference type="GO" id="GO:0016757">
    <property type="term" value="F:glycosyltransferase activity"/>
    <property type="evidence" value="ECO:0007669"/>
    <property type="project" value="UniProtKB-KW"/>
</dbReference>
<dbReference type="AlphaFoldDB" id="A0A1I7MZ86"/>
<dbReference type="Proteomes" id="UP000199074">
    <property type="component" value="Unassembled WGS sequence"/>
</dbReference>
<dbReference type="PANTHER" id="PTHR43646">
    <property type="entry name" value="GLYCOSYLTRANSFERASE"/>
    <property type="match status" value="1"/>
</dbReference>
<comment type="subcellular location">
    <subcellularLocation>
        <location evidence="1">Cell membrane</location>
    </subcellularLocation>
</comment>
<dbReference type="EMBL" id="FPCK01000001">
    <property type="protein sequence ID" value="SFV27714.1"/>
    <property type="molecule type" value="Genomic_DNA"/>
</dbReference>